<keyword evidence="1" id="KW-0732">Signal</keyword>
<evidence type="ECO:0000313" key="3">
    <source>
        <dbReference type="Proteomes" id="UP000008712"/>
    </source>
</evidence>
<name>E4PU71_MYCLG</name>
<dbReference type="AlphaFoldDB" id="E4PU71"/>
<proteinExistence type="predicted"/>
<evidence type="ECO:0000256" key="1">
    <source>
        <dbReference type="SAM" id="SignalP"/>
    </source>
</evidence>
<evidence type="ECO:0000313" key="2">
    <source>
        <dbReference type="EMBL" id="ADR24046.1"/>
    </source>
</evidence>
<dbReference type="KEGG" id="mlc:MSB_A0462"/>
<keyword evidence="3" id="KW-1185">Reference proteome</keyword>
<dbReference type="EMBL" id="CP002108">
    <property type="protein sequence ID" value="ADR24046.1"/>
    <property type="molecule type" value="Genomic_DNA"/>
</dbReference>
<dbReference type="Proteomes" id="UP000008712">
    <property type="component" value="Chromosome"/>
</dbReference>
<reference evidence="3" key="1">
    <citation type="submission" date="2010-07" db="EMBL/GenBank/DDBJ databases">
        <title>Genome sequence of Mycoplasma leachii PG50 MU clone A8.</title>
        <authorList>
            <person name="Wise K."/>
            <person name="Calcutt M.J."/>
            <person name="Foecking M.F."/>
            <person name="Madupu R."/>
            <person name="DeBoy R.T."/>
            <person name="Roske K."/>
            <person name="Martin T.R."/>
            <person name="Hvinden M.L."/>
            <person name="Durkin A.S."/>
            <person name="Glass J."/>
            <person name="Methe B.A."/>
        </authorList>
    </citation>
    <scope>NUCLEOTIDE SEQUENCE [LARGE SCALE GENOMIC DNA]</scope>
    <source>
        <strain evidence="3">DSM 21131 / NCTC 10133 / N29 / PG50</strain>
    </source>
</reference>
<sequence length="137" mass="15795">MKKLLALLTVSALLVIPTSSSFLINKVSNINANYYAENNNEMETKIKDIWNKDFKNKLNSAQKYKDIFKELQEKLNQDNNLKSVSIKLADSSLENKRFRFDSTDRTIDTRIKIEPQSLDILLDNQTIKLELGSVKRA</sequence>
<accession>E4PU71</accession>
<dbReference type="RefSeq" id="WP_013447753.1">
    <property type="nucleotide sequence ID" value="NC_014751.1"/>
</dbReference>
<protein>
    <submittedName>
        <fullName evidence="2">Conserved domain protein</fullName>
    </submittedName>
</protein>
<feature type="signal peptide" evidence="1">
    <location>
        <begin position="1"/>
        <end position="22"/>
    </location>
</feature>
<gene>
    <name evidence="2" type="ordered locus">MSB_A0462</name>
</gene>
<dbReference type="HOGENOM" id="CLU_1862965_0_0_14"/>
<reference evidence="2 3" key="2">
    <citation type="journal article" date="2012" name="J. Bacteriol.">
        <title>Complete Genome Sequences of Mycoplasma leachii Strain PG50T and the Pathogenic Mycoplasma mycoides subsp. mycoides Small Colony Biotype Strain Gladysdale.</title>
        <authorList>
            <person name="Wise K.S."/>
            <person name="Calcutt M.J."/>
            <person name="Foecking M.F."/>
            <person name="Madupu R."/>
            <person name="Deboy R.T."/>
            <person name="Roske K."/>
            <person name="Hvinden M.L."/>
            <person name="Martin T.R."/>
            <person name="Durkin A.S."/>
            <person name="Glass J.I."/>
            <person name="Methe B.A."/>
        </authorList>
    </citation>
    <scope>NUCLEOTIDE SEQUENCE [LARGE SCALE GENOMIC DNA]</scope>
    <source>
        <strain evidence="3">DSM 21131 / NCTC 10133 / N29 / PG50</strain>
    </source>
</reference>
<feature type="chain" id="PRO_5005673884" evidence="1">
    <location>
        <begin position="23"/>
        <end position="137"/>
    </location>
</feature>
<organism evidence="2 3">
    <name type="scientific">Mycoplasma leachii (strain DSM 21131 / NCTC 10133 / N29 / PG50)</name>
    <dbReference type="NCBI Taxonomy" id="880447"/>
    <lineage>
        <taxon>Bacteria</taxon>
        <taxon>Bacillati</taxon>
        <taxon>Mycoplasmatota</taxon>
        <taxon>Mollicutes</taxon>
        <taxon>Mycoplasmataceae</taxon>
        <taxon>Mycoplasma</taxon>
    </lineage>
</organism>